<keyword evidence="1" id="KW-1185">Reference proteome</keyword>
<reference evidence="2" key="1">
    <citation type="submission" date="2025-08" db="UniProtKB">
        <authorList>
            <consortium name="RefSeq"/>
        </authorList>
    </citation>
    <scope>IDENTIFICATION</scope>
    <source>
        <tissue evidence="2">Testes</tissue>
    </source>
</reference>
<dbReference type="RefSeq" id="XP_006818530.1">
    <property type="nucleotide sequence ID" value="XM_006818467.1"/>
</dbReference>
<organism evidence="1 2">
    <name type="scientific">Saccoglossus kowalevskii</name>
    <name type="common">Acorn worm</name>
    <dbReference type="NCBI Taxonomy" id="10224"/>
    <lineage>
        <taxon>Eukaryota</taxon>
        <taxon>Metazoa</taxon>
        <taxon>Hemichordata</taxon>
        <taxon>Enteropneusta</taxon>
        <taxon>Harrimaniidae</taxon>
        <taxon>Saccoglossus</taxon>
    </lineage>
</organism>
<accession>A0ABM0MET9</accession>
<gene>
    <name evidence="2" type="primary">LOC102808965</name>
</gene>
<dbReference type="Proteomes" id="UP000694865">
    <property type="component" value="Unplaced"/>
</dbReference>
<sequence length="258" mass="28631">MNVFIQSPGYQGYFPNTNGGVITVEKYEELEAWAEMLLSKPSLLDVHCRRANTKNDNSEADQIIRDGYFAVIVNPNNPQIKGQIEKALDEARSAMKAGKKFVLTFDVRNAISDWFIQNVKADVRCQYGRLFVTNHYVYQDIEDKFCGTTVEKIVCCGCFLCACCLYTFHRLILCSNISVDVTGQVIQINLEPENTTVIGDSTVSDVNGKSSFLKHQASVKTTQVLSVPLHVPKPEDGDTIDGNASLTTDDSVNLVMDA</sequence>
<evidence type="ECO:0000313" key="1">
    <source>
        <dbReference type="Proteomes" id="UP000694865"/>
    </source>
</evidence>
<evidence type="ECO:0000313" key="2">
    <source>
        <dbReference type="RefSeq" id="XP_006818530.1"/>
    </source>
</evidence>
<dbReference type="GeneID" id="102808965"/>
<name>A0ABM0MET9_SACKO</name>
<protein>
    <submittedName>
        <fullName evidence="2">Uncharacterized protein LOC102808965</fullName>
    </submittedName>
</protein>
<proteinExistence type="predicted"/>